<evidence type="ECO:0000313" key="2">
    <source>
        <dbReference type="EMBL" id="GBF88561.1"/>
    </source>
</evidence>
<evidence type="ECO:0000313" key="3">
    <source>
        <dbReference type="Proteomes" id="UP000247498"/>
    </source>
</evidence>
<protein>
    <submittedName>
        <fullName evidence="2">Uncharacterized protein</fullName>
    </submittedName>
</protein>
<feature type="compositionally biased region" description="Basic and acidic residues" evidence="1">
    <location>
        <begin position="20"/>
        <end position="29"/>
    </location>
</feature>
<sequence length="251" mass="26274">MASPRGRAGECRAKGAIYGGDDRPMTPEHHGKKMVAGASGAGGVPFATYVAGPGASPLEGFPADFHLIGKAKGFSDKVGTQAIDASIYKESYDEKHAIDVASRVRNAGGAPYAADWAPPGGASAYPSEFVLPARDREREPTGKVGALAAFDPSVYAGQRAANQAVSEAVARKLGSSGAPFATSTGFDELRRRDYYHPKQKKVDGAADGKPWSQPDFDAGAYAAQLRTNQDLQEESAHKKFVGSGNVLGWSS</sequence>
<dbReference type="Proteomes" id="UP000247498">
    <property type="component" value="Unassembled WGS sequence"/>
</dbReference>
<comment type="caution">
    <text evidence="2">The sequence shown here is derived from an EMBL/GenBank/DDBJ whole genome shotgun (WGS) entry which is preliminary data.</text>
</comment>
<evidence type="ECO:0000256" key="1">
    <source>
        <dbReference type="SAM" id="MobiDB-lite"/>
    </source>
</evidence>
<name>A0A2V0NM63_9CHLO</name>
<accession>A0A2V0NM63</accession>
<gene>
    <name evidence="2" type="ORF">Rsub_01276</name>
</gene>
<dbReference type="EMBL" id="BDRX01000005">
    <property type="protein sequence ID" value="GBF88561.1"/>
    <property type="molecule type" value="Genomic_DNA"/>
</dbReference>
<keyword evidence="3" id="KW-1185">Reference proteome</keyword>
<reference evidence="2 3" key="1">
    <citation type="journal article" date="2018" name="Sci. Rep.">
        <title>Raphidocelis subcapitata (=Pseudokirchneriella subcapitata) provides an insight into genome evolution and environmental adaptations in the Sphaeropleales.</title>
        <authorList>
            <person name="Suzuki S."/>
            <person name="Yamaguchi H."/>
            <person name="Nakajima N."/>
            <person name="Kawachi M."/>
        </authorList>
    </citation>
    <scope>NUCLEOTIDE SEQUENCE [LARGE SCALE GENOMIC DNA]</scope>
    <source>
        <strain evidence="2 3">NIES-35</strain>
    </source>
</reference>
<feature type="region of interest" description="Disordered" evidence="1">
    <location>
        <begin position="1"/>
        <end position="36"/>
    </location>
</feature>
<dbReference type="AlphaFoldDB" id="A0A2V0NM63"/>
<dbReference type="InParanoid" id="A0A2V0NM63"/>
<proteinExistence type="predicted"/>
<dbReference type="OrthoDB" id="527197at2759"/>
<organism evidence="2 3">
    <name type="scientific">Raphidocelis subcapitata</name>
    <dbReference type="NCBI Taxonomy" id="307507"/>
    <lineage>
        <taxon>Eukaryota</taxon>
        <taxon>Viridiplantae</taxon>
        <taxon>Chlorophyta</taxon>
        <taxon>core chlorophytes</taxon>
        <taxon>Chlorophyceae</taxon>
        <taxon>CS clade</taxon>
        <taxon>Sphaeropleales</taxon>
        <taxon>Selenastraceae</taxon>
        <taxon>Raphidocelis</taxon>
    </lineage>
</organism>